<dbReference type="Proteomes" id="UP000265742">
    <property type="component" value="Unassembled WGS sequence"/>
</dbReference>
<dbReference type="EMBL" id="QXTG01000002">
    <property type="protein sequence ID" value="RIX28559.1"/>
    <property type="molecule type" value="Genomic_DNA"/>
</dbReference>
<comment type="caution">
    <text evidence="1">The sequence shown here is derived from an EMBL/GenBank/DDBJ whole genome shotgun (WGS) entry which is preliminary data.</text>
</comment>
<name>A0A3A1TXL5_9MICO</name>
<organism evidence="1 2">
    <name type="scientific">Amnibacterium setariae</name>
    <dbReference type="NCBI Taxonomy" id="2306585"/>
    <lineage>
        <taxon>Bacteria</taxon>
        <taxon>Bacillati</taxon>
        <taxon>Actinomycetota</taxon>
        <taxon>Actinomycetes</taxon>
        <taxon>Micrococcales</taxon>
        <taxon>Microbacteriaceae</taxon>
        <taxon>Amnibacterium</taxon>
    </lineage>
</organism>
<accession>A0A3A1TXL5</accession>
<reference evidence="2" key="1">
    <citation type="submission" date="2018-09" db="EMBL/GenBank/DDBJ databases">
        <authorList>
            <person name="Kim I."/>
        </authorList>
    </citation>
    <scope>NUCLEOTIDE SEQUENCE [LARGE SCALE GENOMIC DNA]</scope>
    <source>
        <strain evidence="2">DD4a</strain>
    </source>
</reference>
<dbReference type="AlphaFoldDB" id="A0A3A1TXL5"/>
<gene>
    <name evidence="1" type="ORF">D1781_14180</name>
</gene>
<sequence>MVVSAAAGRARLAILLVGIGALLAALSGCAARSDGLAVSTSAAVRTDPAAVFDVGASRTVRAVRRGDRVCFFAGATGLVFPAGYSAGDDLSLRDAEGRVVAVPGFAVGIAFGSAHVRAPAACRTSGREDRAVVRIEGLGG</sequence>
<proteinExistence type="predicted"/>
<evidence type="ECO:0000313" key="2">
    <source>
        <dbReference type="Proteomes" id="UP000265742"/>
    </source>
</evidence>
<protein>
    <submittedName>
        <fullName evidence="1">Uncharacterized protein</fullName>
    </submittedName>
</protein>
<evidence type="ECO:0000313" key="1">
    <source>
        <dbReference type="EMBL" id="RIX28559.1"/>
    </source>
</evidence>
<keyword evidence="2" id="KW-1185">Reference proteome</keyword>